<keyword evidence="7" id="KW-0031">Aminopeptidase</keyword>
<evidence type="ECO:0000256" key="15">
    <source>
        <dbReference type="ARBA" id="ARBA00022837"/>
    </source>
</evidence>
<keyword evidence="15" id="KW-0106">Calcium</keyword>
<evidence type="ECO:0000313" key="30">
    <source>
        <dbReference type="EMBL" id="SSX23132.1"/>
    </source>
</evidence>
<evidence type="ECO:0000256" key="1">
    <source>
        <dbReference type="ARBA" id="ARBA00001703"/>
    </source>
</evidence>
<evidence type="ECO:0000256" key="13">
    <source>
        <dbReference type="ARBA" id="ARBA00022801"/>
    </source>
</evidence>
<evidence type="ECO:0000256" key="25">
    <source>
        <dbReference type="PIRSR" id="PIRSR634016-4"/>
    </source>
</evidence>
<evidence type="ECO:0000256" key="18">
    <source>
        <dbReference type="ARBA" id="ARBA00023049"/>
    </source>
</evidence>
<keyword evidence="21" id="KW-0325">Glycoprotein</keyword>
<dbReference type="EMBL" id="UFQT01000315">
    <property type="protein sequence ID" value="SSX23132.1"/>
    <property type="molecule type" value="Genomic_DNA"/>
</dbReference>
<organism evidence="30">
    <name type="scientific">Culicoides sonorensis</name>
    <name type="common">Biting midge</name>
    <dbReference type="NCBI Taxonomy" id="179676"/>
    <lineage>
        <taxon>Eukaryota</taxon>
        <taxon>Metazoa</taxon>
        <taxon>Ecdysozoa</taxon>
        <taxon>Arthropoda</taxon>
        <taxon>Hexapoda</taxon>
        <taxon>Insecta</taxon>
        <taxon>Pterygota</taxon>
        <taxon>Neoptera</taxon>
        <taxon>Endopterygota</taxon>
        <taxon>Diptera</taxon>
        <taxon>Nematocera</taxon>
        <taxon>Chironomoidea</taxon>
        <taxon>Ceratopogonidae</taxon>
        <taxon>Ceratopogoninae</taxon>
        <taxon>Culicoides</taxon>
        <taxon>Monoculicoides</taxon>
    </lineage>
</organism>
<evidence type="ECO:0000256" key="4">
    <source>
        <dbReference type="ARBA" id="ARBA00010136"/>
    </source>
</evidence>
<dbReference type="GO" id="GO:0005886">
    <property type="term" value="C:plasma membrane"/>
    <property type="evidence" value="ECO:0007669"/>
    <property type="project" value="UniProtKB-SubCell"/>
</dbReference>
<dbReference type="SUPFAM" id="SSF55486">
    <property type="entry name" value="Metalloproteases ('zincins'), catalytic domain"/>
    <property type="match status" value="1"/>
</dbReference>
<evidence type="ECO:0000256" key="5">
    <source>
        <dbReference type="ARBA" id="ARBA00011748"/>
    </source>
</evidence>
<evidence type="ECO:0000256" key="11">
    <source>
        <dbReference type="ARBA" id="ARBA00022692"/>
    </source>
</evidence>
<evidence type="ECO:0000256" key="2">
    <source>
        <dbReference type="ARBA" id="ARBA00004401"/>
    </source>
</evidence>
<dbReference type="Gene3D" id="2.60.40.1910">
    <property type="match status" value="1"/>
</dbReference>
<evidence type="ECO:0000256" key="9">
    <source>
        <dbReference type="ARBA" id="ARBA00022622"/>
    </source>
</evidence>
<dbReference type="GO" id="GO:0098552">
    <property type="term" value="C:side of membrane"/>
    <property type="evidence" value="ECO:0007669"/>
    <property type="project" value="UniProtKB-KW"/>
</dbReference>
<keyword evidence="17 26" id="KW-1133">Transmembrane helix</keyword>
<dbReference type="CDD" id="cd09601">
    <property type="entry name" value="M1_APN-Q_like"/>
    <property type="match status" value="1"/>
</dbReference>
<comment type="cofactor">
    <cofactor evidence="24">
        <name>Zn(2+)</name>
        <dbReference type="ChEBI" id="CHEBI:29105"/>
    </cofactor>
    <text evidence="24">Binds 1 zinc ion per subunit.</text>
</comment>
<dbReference type="GO" id="GO:0070006">
    <property type="term" value="F:metalloaminopeptidase activity"/>
    <property type="evidence" value="ECO:0007669"/>
    <property type="project" value="TreeGrafter"/>
</dbReference>
<gene>
    <name evidence="30" type="primary">CSON008321</name>
</gene>
<keyword evidence="10" id="KW-0645">Protease</keyword>
<dbReference type="GO" id="GO:0008270">
    <property type="term" value="F:zinc ion binding"/>
    <property type="evidence" value="ECO:0007669"/>
    <property type="project" value="InterPro"/>
</dbReference>
<feature type="domain" description="Aminopeptidase N-like N-terminal" evidence="29">
    <location>
        <begin position="144"/>
        <end position="334"/>
    </location>
</feature>
<keyword evidence="18" id="KW-0482">Metalloprotease</keyword>
<sequence length="1013" mass="116748">MSHSTSRTRILEELQETQVQHINLTKIQKEFEKRHLVICTLISICAFLFILCLCLLSSLVLIGKSQSADLKSTSNVIKSAKILDYHHHNNIKNQSTVDFNSINYDSDYDKNFNSIKKMSVNKVTSGIASKVLNLLSFRLPREIKPVHYDLFLAPDLKSNAFTGNVKIKIQVNASIPFIALHANKLNVTLTDLRKVDSDGTLRKIDVLQTFPYEKYEYFVIEPEKSLVAGDYEIKMEFDGRLDKRIVGFYSSTYFDERKNETRTIATSKFEPTYARQAFPSFDEPQMKAKFKISLAKPNDSEYIALSNMNETNSELKGNQTIVHFAESVPMSTYLTVFIVADFLHKEVTVDTKGIGEPFKLRCFSTPPQVEKLQFAVETAKKIIEYYIQYFGIPYPLPKLDMAAIPDFVSGAMETWGLVTYRETNLLFDENVSSTANKQRVATVLAHELAHMWFGNLVTMKWWNDLWLNEGFASYIEYKGITAALPEWKIMDQFILDDLHGVLNLDATPASHAIVQSVETPDQITEIFDTITYSKGASIIRMLEDFIGPKNFQLSVTNYLKKHQYENAITDDLLTQIDALESLKELNVKEIMATWTEQMGYPVLSVTRIASNEFKIEQKRFMTDNNNDPNVPESKFGYKWDVPVTYFTDKTSNVTRTWLNKNQKSITVKVDSDATWIKVNKDQIGYYRVNYDEEMWGSLTNGLVKNLEIMSTVDRAHLLNDAFSLADASQLPFSIPLNLTKFLANERSFVPWRVASSRLSSVKNLLYYTELYPQFRKYGESLVDSAVSGLSWNVDHTQYQENHFRTTILSLACSFGHKQALSNITSMFKKWLENPSQKPHPDLRSSVYYYGMQSIGTEEVWNKMWEIFIKEQDAQEKVKLMSALSAIQVPWILNRYLLYCWDEKYVRGQDYFQCVQQIASNRIGENIVWDYVRMKWPELVERFGINERYLGRLIPSITSRFSTETKLQEMKDFFAKYPEAGAGESARKQALAKVSNNIKWLANNKEGIEKWLNL</sequence>
<dbReference type="InterPro" id="IPR027268">
    <property type="entry name" value="Peptidase_M4/M1_CTD_sf"/>
</dbReference>
<evidence type="ECO:0000256" key="12">
    <source>
        <dbReference type="ARBA" id="ARBA00022723"/>
    </source>
</evidence>
<comment type="subunit">
    <text evidence="5">Homodimer; disulfide-linked.</text>
</comment>
<dbReference type="FunFam" id="2.60.40.1910:FF:000003">
    <property type="entry name" value="Aminopeptidase"/>
    <property type="match status" value="1"/>
</dbReference>
<keyword evidence="12 24" id="KW-0479">Metal-binding</keyword>
<evidence type="ECO:0000256" key="24">
    <source>
        <dbReference type="PIRSR" id="PIRSR634016-3"/>
    </source>
</evidence>
<dbReference type="InterPro" id="IPR042097">
    <property type="entry name" value="Aminopeptidase_N-like_N_sf"/>
</dbReference>
<dbReference type="InterPro" id="IPR045357">
    <property type="entry name" value="Aminopeptidase_N-like_N"/>
</dbReference>
<keyword evidence="8" id="KW-1003">Cell membrane</keyword>
<dbReference type="AlphaFoldDB" id="A0A336LYS0"/>
<dbReference type="GO" id="GO:0043171">
    <property type="term" value="P:peptide catabolic process"/>
    <property type="evidence" value="ECO:0007669"/>
    <property type="project" value="TreeGrafter"/>
</dbReference>
<evidence type="ECO:0000259" key="29">
    <source>
        <dbReference type="Pfam" id="PF17900"/>
    </source>
</evidence>
<keyword evidence="9" id="KW-0336">GPI-anchor</keyword>
<evidence type="ECO:0000256" key="22">
    <source>
        <dbReference type="ARBA" id="ARBA00023288"/>
    </source>
</evidence>
<feature type="site" description="Transition state stabilizer" evidence="25">
    <location>
        <position position="532"/>
    </location>
</feature>
<proteinExistence type="inferred from homology"/>
<keyword evidence="22" id="KW-0449">Lipoprotein</keyword>
<comment type="subcellular location">
    <subcellularLocation>
        <location evidence="3">Cell membrane</location>
        <topology evidence="3">Lipid-anchor</topology>
        <topology evidence="3">GPI-anchor</topology>
    </subcellularLocation>
    <subcellularLocation>
        <location evidence="2">Cell membrane</location>
        <topology evidence="2">Single-pass type II membrane protein</topology>
    </subcellularLocation>
</comment>
<evidence type="ECO:0000256" key="26">
    <source>
        <dbReference type="SAM" id="Phobius"/>
    </source>
</evidence>
<dbReference type="Gene3D" id="2.60.40.1730">
    <property type="entry name" value="tricorn interacting facor f3 domain"/>
    <property type="match status" value="1"/>
</dbReference>
<evidence type="ECO:0000256" key="8">
    <source>
        <dbReference type="ARBA" id="ARBA00022475"/>
    </source>
</evidence>
<evidence type="ECO:0000256" key="14">
    <source>
        <dbReference type="ARBA" id="ARBA00022833"/>
    </source>
</evidence>
<dbReference type="InterPro" id="IPR001930">
    <property type="entry name" value="Peptidase_M1"/>
</dbReference>
<dbReference type="SUPFAM" id="SSF63737">
    <property type="entry name" value="Leukotriene A4 hydrolase N-terminal domain"/>
    <property type="match status" value="1"/>
</dbReference>
<evidence type="ECO:0000256" key="19">
    <source>
        <dbReference type="ARBA" id="ARBA00023136"/>
    </source>
</evidence>
<dbReference type="GO" id="GO:0042277">
    <property type="term" value="F:peptide binding"/>
    <property type="evidence" value="ECO:0007669"/>
    <property type="project" value="TreeGrafter"/>
</dbReference>
<evidence type="ECO:0000256" key="10">
    <source>
        <dbReference type="ARBA" id="ARBA00022670"/>
    </source>
</evidence>
<evidence type="ECO:0000256" key="17">
    <source>
        <dbReference type="ARBA" id="ARBA00022989"/>
    </source>
</evidence>
<dbReference type="InterPro" id="IPR050344">
    <property type="entry name" value="Peptidase_M1_aminopeptidases"/>
</dbReference>
<feature type="domain" description="ERAP1-like C-terminal" evidence="28">
    <location>
        <begin position="675"/>
        <end position="993"/>
    </location>
</feature>
<feature type="domain" description="Peptidase M1 membrane alanine aminopeptidase" evidence="27">
    <location>
        <begin position="374"/>
        <end position="594"/>
    </location>
</feature>
<dbReference type="FunFam" id="1.10.390.10:FF:000006">
    <property type="entry name" value="Puromycin-sensitive aminopeptidase"/>
    <property type="match status" value="1"/>
</dbReference>
<dbReference type="Pfam" id="PF17900">
    <property type="entry name" value="Peptidase_M1_N"/>
    <property type="match status" value="1"/>
</dbReference>
<feature type="binding site" evidence="24">
    <location>
        <position position="446"/>
    </location>
    <ligand>
        <name>Zn(2+)</name>
        <dbReference type="ChEBI" id="CHEBI:29105"/>
        <note>catalytic</note>
    </ligand>
</feature>
<keyword evidence="11 26" id="KW-0812">Transmembrane</keyword>
<comment type="catalytic activity">
    <reaction evidence="1">
        <text>Release of N-terminal glutamate (and to a lesser extent aspartate) from a peptide.</text>
        <dbReference type="EC" id="3.4.11.7"/>
    </reaction>
</comment>
<dbReference type="InterPro" id="IPR034016">
    <property type="entry name" value="M1_APN-typ"/>
</dbReference>
<dbReference type="EC" id="3.4.11.7" evidence="6"/>
<keyword evidence="19 26" id="KW-0472">Membrane</keyword>
<evidence type="ECO:0000256" key="3">
    <source>
        <dbReference type="ARBA" id="ARBA00004609"/>
    </source>
</evidence>
<evidence type="ECO:0000256" key="7">
    <source>
        <dbReference type="ARBA" id="ARBA00022438"/>
    </source>
</evidence>
<dbReference type="Pfam" id="PF01433">
    <property type="entry name" value="Peptidase_M1"/>
    <property type="match status" value="1"/>
</dbReference>
<dbReference type="Pfam" id="PF11838">
    <property type="entry name" value="ERAP1_C"/>
    <property type="match status" value="1"/>
</dbReference>
<dbReference type="Gene3D" id="1.25.50.20">
    <property type="match status" value="1"/>
</dbReference>
<dbReference type="GO" id="GO:0005737">
    <property type="term" value="C:cytoplasm"/>
    <property type="evidence" value="ECO:0007669"/>
    <property type="project" value="TreeGrafter"/>
</dbReference>
<evidence type="ECO:0000256" key="6">
    <source>
        <dbReference type="ARBA" id="ARBA00012567"/>
    </source>
</evidence>
<dbReference type="PANTHER" id="PTHR11533">
    <property type="entry name" value="PROTEASE M1 ZINC METALLOPROTEASE"/>
    <property type="match status" value="1"/>
</dbReference>
<evidence type="ECO:0000259" key="28">
    <source>
        <dbReference type="Pfam" id="PF11838"/>
    </source>
</evidence>
<dbReference type="InterPro" id="IPR014782">
    <property type="entry name" value="Peptidase_M1_dom"/>
</dbReference>
<protein>
    <recommendedName>
        <fullName evidence="6">glutamyl aminopeptidase</fullName>
        <ecNumber evidence="6">3.4.11.7</ecNumber>
    </recommendedName>
</protein>
<comment type="similarity">
    <text evidence="4">Belongs to the peptidase M1 family.</text>
</comment>
<keyword evidence="13" id="KW-0378">Hydrolase</keyword>
<dbReference type="OMA" id="WNVWSQF"/>
<dbReference type="PANTHER" id="PTHR11533:SF276">
    <property type="entry name" value="GLUTAMYL AMINOPEPTIDASE"/>
    <property type="match status" value="1"/>
</dbReference>
<evidence type="ECO:0000256" key="16">
    <source>
        <dbReference type="ARBA" id="ARBA00022968"/>
    </source>
</evidence>
<dbReference type="GO" id="GO:0006508">
    <property type="term" value="P:proteolysis"/>
    <property type="evidence" value="ECO:0007669"/>
    <property type="project" value="UniProtKB-KW"/>
</dbReference>
<dbReference type="VEuPathDB" id="VectorBase:CSON008321"/>
<dbReference type="GO" id="GO:0004230">
    <property type="term" value="F:glutamyl aminopeptidase activity"/>
    <property type="evidence" value="ECO:0007669"/>
    <property type="project" value="UniProtKB-EC"/>
</dbReference>
<dbReference type="InterPro" id="IPR024571">
    <property type="entry name" value="ERAP1-like_C_dom"/>
</dbReference>
<keyword evidence="16" id="KW-0735">Signal-anchor</keyword>
<evidence type="ECO:0000256" key="20">
    <source>
        <dbReference type="ARBA" id="ARBA00023157"/>
    </source>
</evidence>
<evidence type="ECO:0000256" key="21">
    <source>
        <dbReference type="ARBA" id="ARBA00023180"/>
    </source>
</evidence>
<evidence type="ECO:0000256" key="23">
    <source>
        <dbReference type="PIRSR" id="PIRSR634016-1"/>
    </source>
</evidence>
<accession>A0A336LYS0</accession>
<dbReference type="FunFam" id="1.25.50.20:FF:000001">
    <property type="entry name" value="Aminopeptidase"/>
    <property type="match status" value="1"/>
</dbReference>
<dbReference type="GO" id="GO:0005615">
    <property type="term" value="C:extracellular space"/>
    <property type="evidence" value="ECO:0007669"/>
    <property type="project" value="TreeGrafter"/>
</dbReference>
<dbReference type="PRINTS" id="PR00756">
    <property type="entry name" value="ALADIPTASE"/>
</dbReference>
<feature type="active site" description="Proton acceptor" evidence="23">
    <location>
        <position position="447"/>
    </location>
</feature>
<reference evidence="30" key="1">
    <citation type="submission" date="2018-07" db="EMBL/GenBank/DDBJ databases">
        <authorList>
            <person name="Quirk P.G."/>
            <person name="Krulwich T.A."/>
        </authorList>
    </citation>
    <scope>NUCLEOTIDE SEQUENCE</scope>
</reference>
<dbReference type="Gene3D" id="1.10.390.10">
    <property type="entry name" value="Neutral Protease Domain 2"/>
    <property type="match status" value="1"/>
</dbReference>
<feature type="binding site" evidence="24">
    <location>
        <position position="469"/>
    </location>
    <ligand>
        <name>Zn(2+)</name>
        <dbReference type="ChEBI" id="CHEBI:29105"/>
        <note>catalytic</note>
    </ligand>
</feature>
<feature type="transmembrane region" description="Helical" evidence="26">
    <location>
        <begin position="36"/>
        <end position="62"/>
    </location>
</feature>
<keyword evidence="20" id="KW-1015">Disulfide bond</keyword>
<evidence type="ECO:0000259" key="27">
    <source>
        <dbReference type="Pfam" id="PF01433"/>
    </source>
</evidence>
<keyword evidence="14 24" id="KW-0862">Zinc</keyword>
<feature type="binding site" evidence="24">
    <location>
        <position position="450"/>
    </location>
    <ligand>
        <name>Zn(2+)</name>
        <dbReference type="ChEBI" id="CHEBI:29105"/>
        <note>catalytic</note>
    </ligand>
</feature>
<dbReference type="FunFam" id="2.60.40.1730:FF:000012">
    <property type="entry name" value="Aminopeptidase N"/>
    <property type="match status" value="1"/>
</dbReference>
<name>A0A336LYS0_CULSO</name>